<dbReference type="InterPro" id="IPR006264">
    <property type="entry name" value="EPSP_synthase"/>
</dbReference>
<keyword evidence="11" id="KW-1185">Reference proteome</keyword>
<dbReference type="EMBL" id="LT906465">
    <property type="protein sequence ID" value="SNV44138.1"/>
    <property type="molecule type" value="Genomic_DNA"/>
</dbReference>
<proteinExistence type="inferred from homology"/>
<dbReference type="InterPro" id="IPR036968">
    <property type="entry name" value="Enolpyruvate_Tfrase_sf"/>
</dbReference>
<dbReference type="RefSeq" id="WP_095071696.1">
    <property type="nucleotide sequence ID" value="NZ_LT906465.1"/>
</dbReference>
<dbReference type="GO" id="GO:0003866">
    <property type="term" value="F:3-phosphoshikimate 1-carboxyvinyltransferase activity"/>
    <property type="evidence" value="ECO:0007669"/>
    <property type="project" value="UniProtKB-EC"/>
</dbReference>
<dbReference type="InterPro" id="IPR023193">
    <property type="entry name" value="EPSP_synthase_CS"/>
</dbReference>
<evidence type="ECO:0000256" key="6">
    <source>
        <dbReference type="ARBA" id="ARBA00023141"/>
    </source>
</evidence>
<evidence type="ECO:0000256" key="2">
    <source>
        <dbReference type="ARBA" id="ARBA00009948"/>
    </source>
</evidence>
<dbReference type="Gene3D" id="3.65.10.10">
    <property type="entry name" value="Enolpyruvate transferase domain"/>
    <property type="match status" value="3"/>
</dbReference>
<dbReference type="Proteomes" id="UP000215196">
    <property type="component" value="Chromosome 1"/>
</dbReference>
<dbReference type="GO" id="GO:0009073">
    <property type="term" value="P:aromatic amino acid family biosynthetic process"/>
    <property type="evidence" value="ECO:0007669"/>
    <property type="project" value="UniProtKB-KW"/>
</dbReference>
<evidence type="ECO:0000256" key="5">
    <source>
        <dbReference type="ARBA" id="ARBA00022679"/>
    </source>
</evidence>
<keyword evidence="4" id="KW-0028">Amino-acid biosynthesis</keyword>
<protein>
    <recommendedName>
        <fullName evidence="3">3-phosphoshikimate 1-carboxyvinyltransferase</fullName>
        <ecNumber evidence="3">2.5.1.19</ecNumber>
    </recommendedName>
    <alternativeName>
        <fullName evidence="7">5-enolpyruvylshikimate-3-phosphate synthase</fullName>
    </alternativeName>
</protein>
<feature type="domain" description="Enolpyruvate transferase" evidence="9">
    <location>
        <begin position="56"/>
        <end position="400"/>
    </location>
</feature>
<organism evidence="10 11">
    <name type="scientific">Chryseobacterium taklimakanense</name>
    <dbReference type="NCBI Taxonomy" id="536441"/>
    <lineage>
        <taxon>Bacteria</taxon>
        <taxon>Pseudomonadati</taxon>
        <taxon>Bacteroidota</taxon>
        <taxon>Flavobacteriia</taxon>
        <taxon>Flavobacteriales</taxon>
        <taxon>Weeksellaceae</taxon>
        <taxon>Chryseobacterium group</taxon>
        <taxon>Chryseobacterium</taxon>
    </lineage>
</organism>
<gene>
    <name evidence="10" type="primary">aroA</name>
    <name evidence="10" type="ORF">SAMEA4412677_01356</name>
</gene>
<comment type="catalytic activity">
    <reaction evidence="8">
        <text>3-phosphoshikimate + phosphoenolpyruvate = 5-O-(1-carboxyvinyl)-3-phosphoshikimate + phosphate</text>
        <dbReference type="Rhea" id="RHEA:21256"/>
        <dbReference type="ChEBI" id="CHEBI:43474"/>
        <dbReference type="ChEBI" id="CHEBI:57701"/>
        <dbReference type="ChEBI" id="CHEBI:58702"/>
        <dbReference type="ChEBI" id="CHEBI:145989"/>
        <dbReference type="EC" id="2.5.1.19"/>
    </reaction>
    <physiologicalReaction direction="left-to-right" evidence="8">
        <dbReference type="Rhea" id="RHEA:21257"/>
    </physiologicalReaction>
</comment>
<accession>A0A239XDL4</accession>
<dbReference type="PANTHER" id="PTHR21090">
    <property type="entry name" value="AROM/DEHYDROQUINATE SYNTHASE"/>
    <property type="match status" value="1"/>
</dbReference>
<dbReference type="PANTHER" id="PTHR21090:SF5">
    <property type="entry name" value="PENTAFUNCTIONAL AROM POLYPEPTIDE"/>
    <property type="match status" value="1"/>
</dbReference>
<keyword evidence="5 10" id="KW-0808">Transferase</keyword>
<evidence type="ECO:0000256" key="8">
    <source>
        <dbReference type="ARBA" id="ARBA00044633"/>
    </source>
</evidence>
<dbReference type="PROSITE" id="PS00885">
    <property type="entry name" value="EPSP_SYNTHASE_2"/>
    <property type="match status" value="1"/>
</dbReference>
<feature type="domain" description="Enolpyruvate transferase" evidence="9">
    <location>
        <begin position="11"/>
        <end position="54"/>
    </location>
</feature>
<name>A0A239XDL4_9FLAO</name>
<dbReference type="GO" id="GO:0008652">
    <property type="term" value="P:amino acid biosynthetic process"/>
    <property type="evidence" value="ECO:0007669"/>
    <property type="project" value="UniProtKB-KW"/>
</dbReference>
<reference evidence="10 11" key="1">
    <citation type="submission" date="2017-06" db="EMBL/GenBank/DDBJ databases">
        <authorList>
            <consortium name="Pathogen Informatics"/>
        </authorList>
    </citation>
    <scope>NUCLEOTIDE SEQUENCE [LARGE SCALE GENOMIC DNA]</scope>
    <source>
        <strain evidence="10 11">NCTC13490</strain>
    </source>
</reference>
<evidence type="ECO:0000256" key="4">
    <source>
        <dbReference type="ARBA" id="ARBA00022605"/>
    </source>
</evidence>
<comment type="pathway">
    <text evidence="1">Metabolic intermediate biosynthesis; chorismate biosynthesis; chorismate from D-erythrose 4-phosphate and phosphoenolpyruvate: step 6/7.</text>
</comment>
<evidence type="ECO:0000256" key="7">
    <source>
        <dbReference type="ARBA" id="ARBA00030046"/>
    </source>
</evidence>
<evidence type="ECO:0000313" key="11">
    <source>
        <dbReference type="Proteomes" id="UP000215196"/>
    </source>
</evidence>
<evidence type="ECO:0000256" key="1">
    <source>
        <dbReference type="ARBA" id="ARBA00004811"/>
    </source>
</evidence>
<dbReference type="PIRSF" id="PIRSF000505">
    <property type="entry name" value="EPSPS"/>
    <property type="match status" value="1"/>
</dbReference>
<evidence type="ECO:0000256" key="3">
    <source>
        <dbReference type="ARBA" id="ARBA00012450"/>
    </source>
</evidence>
<evidence type="ECO:0000259" key="9">
    <source>
        <dbReference type="Pfam" id="PF00275"/>
    </source>
</evidence>
<dbReference type="UniPathway" id="UPA00053">
    <property type="reaction ID" value="UER00089"/>
</dbReference>
<dbReference type="InterPro" id="IPR001986">
    <property type="entry name" value="Enolpyruvate_Tfrase_dom"/>
</dbReference>
<dbReference type="EC" id="2.5.1.19" evidence="3"/>
<dbReference type="GO" id="GO:0009423">
    <property type="term" value="P:chorismate biosynthetic process"/>
    <property type="evidence" value="ECO:0007669"/>
    <property type="project" value="UniProtKB-UniPathway"/>
</dbReference>
<dbReference type="CDD" id="cd01556">
    <property type="entry name" value="EPSP_synthase"/>
    <property type="match status" value="1"/>
</dbReference>
<dbReference type="InterPro" id="IPR013792">
    <property type="entry name" value="RNA3'P_cycl/enolpyr_Trfase_a/b"/>
</dbReference>
<dbReference type="SUPFAM" id="SSF55205">
    <property type="entry name" value="EPT/RTPC-like"/>
    <property type="match status" value="1"/>
</dbReference>
<dbReference type="Pfam" id="PF00275">
    <property type="entry name" value="EPSP_synthase"/>
    <property type="match status" value="2"/>
</dbReference>
<dbReference type="AlphaFoldDB" id="A0A239XDL4"/>
<evidence type="ECO:0000313" key="10">
    <source>
        <dbReference type="EMBL" id="SNV44138.1"/>
    </source>
</evidence>
<sequence>MTLEKRTHIANKTIQICGSKSISNRLLILNALFQNVKINNLSDSQDTRLLQEALASDSEIIDINHAGTAMRFLTSYFAIQPGKDVVLTGSERMKQRPIGFLVDALRDLGAEIEYLGNKGFPPLKIRGKNIVKSNVKIPADVSSQFITSLIFIGAKLPNGLNIELSGKITSRPYIDMTLQILKIIGIETEFSGNRISIKNHTFDDKKSNIFHYVVESDWSSASYFYSLSAISRKNISLKSFNNHSYQGDSALKEIYWECFGVNTVTDIQEHTISLFPETFIYPDSIKLNMNDCPDIAQTVCVTATALKVPFELTGLATLKVKETDRLLALQNELKKIGCETEISDDAIKSVNFTDPDENIVIKTYHDHRMAMSFAPFSLIQNLEIEDETVVEKSYPKFWEDFNEVTEPIN</sequence>
<dbReference type="KEGG" id="ctak:4412677_01356"/>
<comment type="similarity">
    <text evidence="2">Belongs to the EPSP synthase family.</text>
</comment>
<keyword evidence="6" id="KW-0057">Aromatic amino acid biosynthesis</keyword>